<evidence type="ECO:0000313" key="1">
    <source>
        <dbReference type="EMBL" id="PQB04123.1"/>
    </source>
</evidence>
<name>A0A2S7KNI1_9FLAO</name>
<reference evidence="1 2" key="1">
    <citation type="submission" date="2016-11" db="EMBL/GenBank/DDBJ databases">
        <title>Trade-off between light-utilization and light-protection in marine flavobacteria.</title>
        <authorList>
            <person name="Kumagai Y."/>
        </authorList>
    </citation>
    <scope>NUCLEOTIDE SEQUENCE [LARGE SCALE GENOMIC DNA]</scope>
    <source>
        <strain evidence="1 2">NBRC 107741</strain>
    </source>
</reference>
<dbReference type="RefSeq" id="WP_104812047.1">
    <property type="nucleotide sequence ID" value="NZ_MQUB01000001.1"/>
</dbReference>
<gene>
    <name evidence="1" type="ORF">BST85_03805</name>
</gene>
<comment type="caution">
    <text evidence="1">The sequence shown here is derived from an EMBL/GenBank/DDBJ whole genome shotgun (WGS) entry which is preliminary data.</text>
</comment>
<dbReference type="AlphaFoldDB" id="A0A2S7KNI1"/>
<protein>
    <submittedName>
        <fullName evidence="1">Uncharacterized protein</fullName>
    </submittedName>
</protein>
<proteinExistence type="predicted"/>
<accession>A0A2S7KNI1</accession>
<dbReference type="EMBL" id="MQUB01000001">
    <property type="protein sequence ID" value="PQB04123.1"/>
    <property type="molecule type" value="Genomic_DNA"/>
</dbReference>
<keyword evidence="2" id="KW-1185">Reference proteome</keyword>
<dbReference type="Proteomes" id="UP000239800">
    <property type="component" value="Unassembled WGS sequence"/>
</dbReference>
<organism evidence="1 2">
    <name type="scientific">Aureitalea marina</name>
    <dbReference type="NCBI Taxonomy" id="930804"/>
    <lineage>
        <taxon>Bacteria</taxon>
        <taxon>Pseudomonadati</taxon>
        <taxon>Bacteroidota</taxon>
        <taxon>Flavobacteriia</taxon>
        <taxon>Flavobacteriales</taxon>
        <taxon>Flavobacteriaceae</taxon>
        <taxon>Aureitalea</taxon>
    </lineage>
</organism>
<dbReference type="OrthoDB" id="9816482at2"/>
<sequence length="1056" mass="122415">MAYKRVKGGEKNLKSGIRWTKDEIILVYKLYKELNGVGLHEHNPAIQDLAAKLGRTVRSTEAQTLMFRNLEKGGDYSHGNMNKLSREVWEEFEPKYSQIKIESDNSNNGRKKDHYEPTSAASLFNEDDDQAPNYDFWNKLLIDYYFNESKSGEEIVCIHVSNDLFQEISNYKFDVYDFFHAIKVEIGSNDFFGKLKKLHDSSKAIMINGKRLRRPVPAYFGFLIFLIYALAEDDSRDMSVANVYDRINHFGNEVLKKKWSDINTSVARDHLEPIWENLEDWSCNYLSGFKGKFIRHDSSSWNRKYVSRIERHSILNSSQFVEIIDQLIDDGFIPGRIITLEEWKAFFIKHRSQLSKAEVLLNYLSETSPLQRSILGFLNNYCQVHFLKDSISSASAKFRTPPIALKLCISSVPSWPGDPIEGFYFRAVSDDLQNDTIIVEDKSIEVTPVNADTSEEISINIDLNEGATFKSNKRRYSTNKRVYWLSKNHEFNEWRESDYPSNEPSFILVIHQDQILDNNIEGIPGVTIYPVDESNFLAVKFNSLSEEYFNDIFKIYSPYKKIEGKIELVTEFTTNRRRTLYKEFTPKFRYLGPQSSPSLTVLKSDDKEVICDLVKVDGEENLFQLPFDFQIASEFKIREENSALESSYNYVLGDFSGDPPNLTSPFLKDFDGRSRYSQERSNGDIYDIPGNFNRDSDVVKFNTWHRPLFRLFKPNQPAQKLSTKTELNLDSKGDKLLQYIGFSTNVSTYDFPKLLAELEPSVSKSYAKRIMNYWRNLGYIDFQDFGGLVKVCPSSLFFLQTDQGLRGFLTGYRSKDDLSSIIKCCKGLGIQIQITKHSAYFEDLYPSRIILFDPDGELEKFHRLKDIMSIHFVNDIQNPFNNSYVVYQLACFYIQRSVNELQDHFRDLIDYPTDHHRKGVFNIESLEWDETNESLQSIVNGAVVRFDGFKDRSVTHIVKTQHGNKVLTELHLAVFMALKSDVLLKRLTDRNGDFDLLVPLFLGLPFWLERGLILTNAEIPSVEYLKGKPYRVYKNIDSLILSVVEEKLNQNIQNYD</sequence>
<evidence type="ECO:0000313" key="2">
    <source>
        <dbReference type="Proteomes" id="UP000239800"/>
    </source>
</evidence>